<dbReference type="Pfam" id="PF00189">
    <property type="entry name" value="Ribosomal_S3_C"/>
    <property type="match status" value="1"/>
</dbReference>
<dbReference type="Pfam" id="PF07650">
    <property type="entry name" value="KH_2"/>
    <property type="match status" value="1"/>
</dbReference>
<dbReference type="InterPro" id="IPR001351">
    <property type="entry name" value="Ribosomal_uS3_C"/>
</dbReference>
<dbReference type="NCBIfam" id="TIGR01009">
    <property type="entry name" value="rpsC_bact"/>
    <property type="match status" value="1"/>
</dbReference>
<evidence type="ECO:0000256" key="3">
    <source>
        <dbReference type="ARBA" id="ARBA00022884"/>
    </source>
</evidence>
<dbReference type="InterPro" id="IPR004044">
    <property type="entry name" value="KH_dom_type_2"/>
</dbReference>
<dbReference type="PANTHER" id="PTHR11760:SF19">
    <property type="entry name" value="SMALL RIBOSOMAL SUBUNIT PROTEIN US3C"/>
    <property type="match status" value="1"/>
</dbReference>
<keyword evidence="3 7" id="KW-0694">RNA-binding</keyword>
<protein>
    <recommendedName>
        <fullName evidence="6 7">Small ribosomal subunit protein uS3c</fullName>
    </recommendedName>
</protein>
<keyword evidence="10" id="KW-0150">Chloroplast</keyword>
<evidence type="ECO:0000256" key="4">
    <source>
        <dbReference type="ARBA" id="ARBA00022980"/>
    </source>
</evidence>
<dbReference type="SUPFAM" id="SSF54814">
    <property type="entry name" value="Prokaryotic type KH domain (KH-domain type II)"/>
    <property type="match status" value="1"/>
</dbReference>
<geneLocation type="chloroplast" evidence="10"/>
<dbReference type="GO" id="GO:0003735">
    <property type="term" value="F:structural constituent of ribosome"/>
    <property type="evidence" value="ECO:0007669"/>
    <property type="project" value="InterPro"/>
</dbReference>
<proteinExistence type="inferred from homology"/>
<keyword evidence="8" id="KW-0175">Coiled coil</keyword>
<dbReference type="GO" id="GO:0006412">
    <property type="term" value="P:translation"/>
    <property type="evidence" value="ECO:0007669"/>
    <property type="project" value="UniProtKB-UniRule"/>
</dbReference>
<name>A0A097KKA2_9CHLO</name>
<keyword evidence="10" id="KW-0934">Plastid</keyword>
<dbReference type="InterPro" id="IPR005704">
    <property type="entry name" value="Ribosomal_uS3_bac-typ"/>
</dbReference>
<organism evidence="10">
    <name type="scientific">Watanabea reniformis</name>
    <dbReference type="NCBI Taxonomy" id="191674"/>
    <lineage>
        <taxon>Eukaryota</taxon>
        <taxon>Viridiplantae</taxon>
        <taxon>Chlorophyta</taxon>
        <taxon>core chlorophytes</taxon>
        <taxon>Trebouxiophyceae</taxon>
        <taxon>Watanabeales</taxon>
        <taxon>Watanabeaceae</taxon>
        <taxon>Watanabea</taxon>
    </lineage>
</organism>
<feature type="domain" description="KH type-2" evidence="9">
    <location>
        <begin position="39"/>
        <end position="133"/>
    </location>
</feature>
<evidence type="ECO:0000256" key="1">
    <source>
        <dbReference type="ARBA" id="ARBA00010761"/>
    </source>
</evidence>
<dbReference type="Gene3D" id="3.30.300.20">
    <property type="match status" value="1"/>
</dbReference>
<dbReference type="InterPro" id="IPR009019">
    <property type="entry name" value="KH_sf_prok-type"/>
</dbReference>
<reference evidence="10" key="1">
    <citation type="journal article" date="2014" name="BMC Evol. Biol.">
        <title>Chloroplast phylogenomic analysis resolves deep-level relationships within the green algal class Trebouxiophyceae.</title>
        <authorList>
            <person name="Lemieux C."/>
            <person name="Otis C."/>
            <person name="Turmel M."/>
        </authorList>
    </citation>
    <scope>NUCLEOTIDE SEQUENCE</scope>
</reference>
<dbReference type="EMBL" id="KM462863">
    <property type="protein sequence ID" value="AIT93613.1"/>
    <property type="molecule type" value="Genomic_DNA"/>
</dbReference>
<evidence type="ECO:0000313" key="10">
    <source>
        <dbReference type="EMBL" id="AIT93613.1"/>
    </source>
</evidence>
<dbReference type="GO" id="GO:0019843">
    <property type="term" value="F:rRNA binding"/>
    <property type="evidence" value="ECO:0007669"/>
    <property type="project" value="UniProtKB-UniRule"/>
</dbReference>
<dbReference type="FunFam" id="3.30.300.20:FF:000001">
    <property type="entry name" value="30S ribosomal protein S3"/>
    <property type="match status" value="1"/>
</dbReference>
<feature type="coiled-coil region" evidence="8">
    <location>
        <begin position="81"/>
        <end position="108"/>
    </location>
</feature>
<dbReference type="InterPro" id="IPR036419">
    <property type="entry name" value="Ribosomal_S3_C_sf"/>
</dbReference>
<dbReference type="AlphaFoldDB" id="A0A097KKA2"/>
<dbReference type="RefSeq" id="YP_009104938.1">
    <property type="nucleotide sequence ID" value="NC_025526.1"/>
</dbReference>
<evidence type="ECO:0000259" key="9">
    <source>
        <dbReference type="PROSITE" id="PS50823"/>
    </source>
</evidence>
<dbReference type="CDD" id="cd02412">
    <property type="entry name" value="KH-II_30S_S3"/>
    <property type="match status" value="1"/>
</dbReference>
<keyword evidence="2 7" id="KW-0699">rRNA-binding</keyword>
<dbReference type="InterPro" id="IPR057258">
    <property type="entry name" value="Ribosomal_uS3"/>
</dbReference>
<comment type="similarity">
    <text evidence="1 7">Belongs to the universal ribosomal protein uS3 family.</text>
</comment>
<comment type="subcellular location">
    <subcellularLocation>
        <location evidence="7">Plastid</location>
        <location evidence="7">Chloroplast</location>
    </subcellularLocation>
</comment>
<dbReference type="GO" id="GO:0022627">
    <property type="term" value="C:cytosolic small ribosomal subunit"/>
    <property type="evidence" value="ECO:0007669"/>
    <property type="project" value="TreeGrafter"/>
</dbReference>
<comment type="subunit">
    <text evidence="7">Part of the 30S ribosomal subunit.</text>
</comment>
<dbReference type="InterPro" id="IPR015946">
    <property type="entry name" value="KH_dom-like_a/b"/>
</dbReference>
<dbReference type="Gene3D" id="3.30.1140.32">
    <property type="entry name" value="Ribosomal protein S3, C-terminal domain"/>
    <property type="match status" value="1"/>
</dbReference>
<dbReference type="SUPFAM" id="SSF54821">
    <property type="entry name" value="Ribosomal protein S3 C-terminal domain"/>
    <property type="match status" value="1"/>
</dbReference>
<dbReference type="GeneID" id="22158618"/>
<evidence type="ECO:0000256" key="8">
    <source>
        <dbReference type="SAM" id="Coils"/>
    </source>
</evidence>
<gene>
    <name evidence="7 10" type="primary">rps3</name>
</gene>
<dbReference type="PANTHER" id="PTHR11760">
    <property type="entry name" value="30S/40S RIBOSOMAL PROTEIN S3"/>
    <property type="match status" value="1"/>
</dbReference>
<evidence type="ECO:0000256" key="6">
    <source>
        <dbReference type="ARBA" id="ARBA00035154"/>
    </source>
</evidence>
<keyword evidence="5 7" id="KW-0687">Ribonucleoprotein</keyword>
<dbReference type="PROSITE" id="PS50823">
    <property type="entry name" value="KH_TYPE_2"/>
    <property type="match status" value="1"/>
</dbReference>
<evidence type="ECO:0000256" key="2">
    <source>
        <dbReference type="ARBA" id="ARBA00022730"/>
    </source>
</evidence>
<keyword evidence="4 7" id="KW-0689">Ribosomal protein</keyword>
<sequence>MGQKIHPLGFRLGVSQAHASHWFAKGKQYSQLVVEDHFLRESIYTKFPNAGIDSIHIERQVDKIRIHICSARPRTLLGTSRQGVQSLREELTQKLKNYRQQQLLTSRESKAARGEFDLTNPLARISIHLTKLSSPDSSAAFLAEFIVEQLEKRIPFRRALKQAVQRAQRVSVKGIKVQVAGRLNGAEIARSEWVLKGQVPLHTLRAKMEYDSRSARTIYGLLGIKVWIFKGFDKI</sequence>
<dbReference type="HAMAP" id="MF_01309_B">
    <property type="entry name" value="Ribosomal_uS3_B"/>
    <property type="match status" value="1"/>
</dbReference>
<evidence type="ECO:0000256" key="7">
    <source>
        <dbReference type="HAMAP-Rule" id="MF_01309"/>
    </source>
</evidence>
<accession>A0A097KKA2</accession>
<evidence type="ECO:0000256" key="5">
    <source>
        <dbReference type="ARBA" id="ARBA00023274"/>
    </source>
</evidence>
<dbReference type="GO" id="GO:0009507">
    <property type="term" value="C:chloroplast"/>
    <property type="evidence" value="ECO:0007669"/>
    <property type="project" value="UniProtKB-SubCell"/>
</dbReference>